<evidence type="ECO:0000256" key="11">
    <source>
        <dbReference type="ARBA" id="ARBA00023326"/>
    </source>
</evidence>
<dbReference type="Gene3D" id="2.170.140.10">
    <property type="entry name" value="Chitin binding domain"/>
    <property type="match status" value="1"/>
</dbReference>
<dbReference type="SUPFAM" id="SSF54556">
    <property type="entry name" value="Chitinase insertion domain"/>
    <property type="match status" value="1"/>
</dbReference>
<dbReference type="SMART" id="SM00636">
    <property type="entry name" value="Glyco_18"/>
    <property type="match status" value="1"/>
</dbReference>
<keyword evidence="11" id="KW-0624">Polysaccharide degradation</keyword>
<evidence type="ECO:0000259" key="16">
    <source>
        <dbReference type="PROSITE" id="PS51910"/>
    </source>
</evidence>
<keyword evidence="5 14" id="KW-0732">Signal</keyword>
<feature type="signal peptide" evidence="14">
    <location>
        <begin position="1"/>
        <end position="19"/>
    </location>
</feature>
<keyword evidence="7" id="KW-0146">Chitin degradation</keyword>
<comment type="catalytic activity">
    <reaction evidence="1">
        <text>Random endo-hydrolysis of N-acetyl-beta-D-glucosaminide (1-&gt;4)-beta-linkages in chitin and chitodextrins.</text>
        <dbReference type="EC" id="3.2.1.14"/>
    </reaction>
</comment>
<evidence type="ECO:0000256" key="5">
    <source>
        <dbReference type="ARBA" id="ARBA00022729"/>
    </source>
</evidence>
<dbReference type="GO" id="GO:0000272">
    <property type="term" value="P:polysaccharide catabolic process"/>
    <property type="evidence" value="ECO:0007669"/>
    <property type="project" value="UniProtKB-KW"/>
</dbReference>
<dbReference type="PANTHER" id="PTHR11177">
    <property type="entry name" value="CHITINASE"/>
    <property type="match status" value="1"/>
</dbReference>
<dbReference type="AlphaFoldDB" id="A0A0P4XVR4"/>
<sequence>MKLLLSCWILATVVHFSYGAAVEPKAGGKKMVCYYGSWAVYRPGNGKFDVEHIDPFLCTHIIYGFTGLGTDNTMIPLDPWNDLYDNWGKGAFLRFTGLKRQNPNLKALIAIGGWNEGSEKYSKMVSDPAKRATFVNSVVSFIQKYDFDGLDFDWEYPASRGGVPADKQNYISMIRELKNAFAPYGWLLTAAVSPGKSTIDAAYDIPALADILDQVHVMNYDYHGSWETFTGLNAPLYGNPTYDRTLENSFLNTNWTIYYWLSNGVPASKIILGMPLYGRGFQLDNAANNGFYASASNPIPAGPYTQQAGTWGYNEICEKFKAEPTWTVVRDACYQAPYAYKNNLWIGYDDEQSLRNKGRYIAAMNLGGALTWSIETDDFRGICHGIPFILTKTIVDAMNGPTNLMPSNPCASGTPVTPSPVTTTPPTTTLSTVTSTSAKPCICAPTTCSPGPTAATSSPGPTAAPDSTTPSSIVTSTTAVTSEPNAVPPSSIVTSTTAVTSEPNAVCKKEGLNPDPYDCAIFYQCVSYAANGWIVYTQRCAQGTVFSASLNNCDYPQNVPGCESYYG</sequence>
<dbReference type="OrthoDB" id="73875at2759"/>
<keyword evidence="10 12" id="KW-0326">Glycosidase</keyword>
<feature type="region of interest" description="Disordered" evidence="13">
    <location>
        <begin position="453"/>
        <end position="472"/>
    </location>
</feature>
<dbReference type="GO" id="GO:0005576">
    <property type="term" value="C:extracellular region"/>
    <property type="evidence" value="ECO:0007669"/>
    <property type="project" value="InterPro"/>
</dbReference>
<dbReference type="Pfam" id="PF01607">
    <property type="entry name" value="CBM_14"/>
    <property type="match status" value="1"/>
</dbReference>
<evidence type="ECO:0000256" key="2">
    <source>
        <dbReference type="ARBA" id="ARBA00009121"/>
    </source>
</evidence>
<dbReference type="PROSITE" id="PS51910">
    <property type="entry name" value="GH18_2"/>
    <property type="match status" value="1"/>
</dbReference>
<reference evidence="17" key="1">
    <citation type="submission" date="2015-10" db="EMBL/GenBank/DDBJ databases">
        <title>Daphnia magna gene sets from two clonal populations assembled and annotated with EvidentialGene.</title>
        <authorList>
            <person name="Gilbert D."/>
            <person name="Podicheti R."/>
            <person name="Orsini L."/>
            <person name="Colbourne J."/>
            <person name="Pfrender M."/>
        </authorList>
    </citation>
    <scope>NUCLEOTIDE SEQUENCE</scope>
</reference>
<evidence type="ECO:0000256" key="6">
    <source>
        <dbReference type="ARBA" id="ARBA00022801"/>
    </source>
</evidence>
<name>A0A0P4XVR4_9CRUS</name>
<keyword evidence="4" id="KW-0147">Chitin-binding</keyword>
<keyword evidence="9" id="KW-0119">Carbohydrate metabolism</keyword>
<dbReference type="PROSITE" id="PS50940">
    <property type="entry name" value="CHIT_BIND_II"/>
    <property type="match status" value="1"/>
</dbReference>
<dbReference type="InterPro" id="IPR050314">
    <property type="entry name" value="Glycosyl_Hydrlase_18"/>
</dbReference>
<evidence type="ECO:0000313" key="17">
    <source>
        <dbReference type="EMBL" id="JAI85065.1"/>
    </source>
</evidence>
<evidence type="ECO:0000256" key="8">
    <source>
        <dbReference type="ARBA" id="ARBA00023157"/>
    </source>
</evidence>
<dbReference type="InterPro" id="IPR001579">
    <property type="entry name" value="Glyco_hydro_18_chit_AS"/>
</dbReference>
<dbReference type="InterPro" id="IPR036508">
    <property type="entry name" value="Chitin-bd_dom_sf"/>
</dbReference>
<evidence type="ECO:0000259" key="15">
    <source>
        <dbReference type="PROSITE" id="PS50940"/>
    </source>
</evidence>
<dbReference type="PROSITE" id="PS01095">
    <property type="entry name" value="GH18_1"/>
    <property type="match status" value="1"/>
</dbReference>
<dbReference type="Pfam" id="PF00704">
    <property type="entry name" value="Glyco_hydro_18"/>
    <property type="match status" value="1"/>
</dbReference>
<evidence type="ECO:0000256" key="13">
    <source>
        <dbReference type="SAM" id="MobiDB-lite"/>
    </source>
</evidence>
<comment type="similarity">
    <text evidence="2">Belongs to the glycosyl hydrolase 18 family. Chitinase class II subfamily.</text>
</comment>
<feature type="domain" description="GH18" evidence="16">
    <location>
        <begin position="29"/>
        <end position="401"/>
    </location>
</feature>
<dbReference type="InterPro" id="IPR017853">
    <property type="entry name" value="GH"/>
</dbReference>
<reference evidence="17" key="2">
    <citation type="submission" date="2015-10" db="EMBL/GenBank/DDBJ databases">
        <authorList>
            <person name="Gilbert D.G."/>
        </authorList>
    </citation>
    <scope>NUCLEOTIDE SEQUENCE</scope>
</reference>
<keyword evidence="6 12" id="KW-0378">Hydrolase</keyword>
<dbReference type="InterPro" id="IPR002557">
    <property type="entry name" value="Chitin-bd_dom"/>
</dbReference>
<dbReference type="SUPFAM" id="SSF57625">
    <property type="entry name" value="Invertebrate chitin-binding proteins"/>
    <property type="match status" value="1"/>
</dbReference>
<evidence type="ECO:0000256" key="4">
    <source>
        <dbReference type="ARBA" id="ARBA00022669"/>
    </source>
</evidence>
<dbReference type="GO" id="GO:0006032">
    <property type="term" value="P:chitin catabolic process"/>
    <property type="evidence" value="ECO:0007669"/>
    <property type="project" value="UniProtKB-KW"/>
</dbReference>
<dbReference type="FunFam" id="3.10.50.10:FF:000004">
    <property type="entry name" value="Chitinase 5"/>
    <property type="match status" value="1"/>
</dbReference>
<evidence type="ECO:0000256" key="12">
    <source>
        <dbReference type="RuleBase" id="RU000489"/>
    </source>
</evidence>
<keyword evidence="8" id="KW-1015">Disulfide bond</keyword>
<dbReference type="SUPFAM" id="SSF51445">
    <property type="entry name" value="(Trans)glycosidases"/>
    <property type="match status" value="1"/>
</dbReference>
<dbReference type="PANTHER" id="PTHR11177:SF360">
    <property type="entry name" value="CHITINASE 4-RELATED"/>
    <property type="match status" value="1"/>
</dbReference>
<feature type="chain" id="PRO_5013461625" description="chitinase" evidence="14">
    <location>
        <begin position="20"/>
        <end position="567"/>
    </location>
</feature>
<dbReference type="InterPro" id="IPR001223">
    <property type="entry name" value="Glyco_hydro18_cat"/>
</dbReference>
<dbReference type="GO" id="GO:0008061">
    <property type="term" value="F:chitin binding"/>
    <property type="evidence" value="ECO:0007669"/>
    <property type="project" value="UniProtKB-KW"/>
</dbReference>
<evidence type="ECO:0000256" key="10">
    <source>
        <dbReference type="ARBA" id="ARBA00023295"/>
    </source>
</evidence>
<dbReference type="EC" id="3.2.1.14" evidence="3"/>
<evidence type="ECO:0000256" key="9">
    <source>
        <dbReference type="ARBA" id="ARBA00023277"/>
    </source>
</evidence>
<dbReference type="FunFam" id="3.20.20.80:FF:000007">
    <property type="entry name" value="Acidic mammalian chitinase"/>
    <property type="match status" value="1"/>
</dbReference>
<evidence type="ECO:0000256" key="1">
    <source>
        <dbReference type="ARBA" id="ARBA00000822"/>
    </source>
</evidence>
<organism evidence="17">
    <name type="scientific">Daphnia magna</name>
    <dbReference type="NCBI Taxonomy" id="35525"/>
    <lineage>
        <taxon>Eukaryota</taxon>
        <taxon>Metazoa</taxon>
        <taxon>Ecdysozoa</taxon>
        <taxon>Arthropoda</taxon>
        <taxon>Crustacea</taxon>
        <taxon>Branchiopoda</taxon>
        <taxon>Diplostraca</taxon>
        <taxon>Cladocera</taxon>
        <taxon>Anomopoda</taxon>
        <taxon>Daphniidae</taxon>
        <taxon>Daphnia</taxon>
    </lineage>
</organism>
<proteinExistence type="inferred from homology"/>
<evidence type="ECO:0000256" key="3">
    <source>
        <dbReference type="ARBA" id="ARBA00012729"/>
    </source>
</evidence>
<dbReference type="EMBL" id="GDIP01238338">
    <property type="protein sequence ID" value="JAI85063.1"/>
    <property type="molecule type" value="Transcribed_RNA"/>
</dbReference>
<evidence type="ECO:0000256" key="7">
    <source>
        <dbReference type="ARBA" id="ARBA00023024"/>
    </source>
</evidence>
<dbReference type="Gene3D" id="3.10.50.10">
    <property type="match status" value="1"/>
</dbReference>
<dbReference type="Gene3D" id="3.20.20.80">
    <property type="entry name" value="Glycosidases"/>
    <property type="match status" value="1"/>
</dbReference>
<evidence type="ECO:0000256" key="14">
    <source>
        <dbReference type="SAM" id="SignalP"/>
    </source>
</evidence>
<dbReference type="CDD" id="cd02872">
    <property type="entry name" value="GH18_chitolectin_chitotriosidase"/>
    <property type="match status" value="1"/>
</dbReference>
<feature type="domain" description="Chitin-binding type-2" evidence="15">
    <location>
        <begin position="504"/>
        <end position="564"/>
    </location>
</feature>
<dbReference type="InterPro" id="IPR029070">
    <property type="entry name" value="Chitinase_insertion_sf"/>
</dbReference>
<protein>
    <recommendedName>
        <fullName evidence="3">chitinase</fullName>
        <ecNumber evidence="3">3.2.1.14</ecNumber>
    </recommendedName>
</protein>
<dbReference type="GO" id="GO:0008843">
    <property type="term" value="F:endochitinase activity"/>
    <property type="evidence" value="ECO:0007669"/>
    <property type="project" value="UniProtKB-EC"/>
</dbReference>
<accession>A0A0P4XVR4</accession>
<dbReference type="SMART" id="SM00494">
    <property type="entry name" value="ChtBD2"/>
    <property type="match status" value="1"/>
</dbReference>
<dbReference type="InterPro" id="IPR011583">
    <property type="entry name" value="Chitinase_II/V-like_cat"/>
</dbReference>
<dbReference type="EMBL" id="GDIP01238336">
    <property type="protein sequence ID" value="JAI85065.1"/>
    <property type="molecule type" value="Transcribed_RNA"/>
</dbReference>